<dbReference type="AlphaFoldDB" id="A0A4T0I4E1"/>
<feature type="region of interest" description="Disordered" evidence="1">
    <location>
        <begin position="102"/>
        <end position="184"/>
    </location>
</feature>
<feature type="compositionally biased region" description="Basic and acidic residues" evidence="1">
    <location>
        <begin position="410"/>
        <end position="423"/>
    </location>
</feature>
<feature type="region of interest" description="Disordered" evidence="1">
    <location>
        <begin position="201"/>
        <end position="241"/>
    </location>
</feature>
<feature type="compositionally biased region" description="Polar residues" evidence="1">
    <location>
        <begin position="282"/>
        <end position="292"/>
    </location>
</feature>
<feature type="region of interest" description="Disordered" evidence="1">
    <location>
        <begin position="405"/>
        <end position="439"/>
    </location>
</feature>
<evidence type="ECO:0000313" key="3">
    <source>
        <dbReference type="Proteomes" id="UP000306954"/>
    </source>
</evidence>
<feature type="compositionally biased region" description="Low complexity" evidence="1">
    <location>
        <begin position="542"/>
        <end position="554"/>
    </location>
</feature>
<evidence type="ECO:0000256" key="1">
    <source>
        <dbReference type="SAM" id="MobiDB-lite"/>
    </source>
</evidence>
<feature type="compositionally biased region" description="Polar residues" evidence="1">
    <location>
        <begin position="424"/>
        <end position="439"/>
    </location>
</feature>
<dbReference type="Proteomes" id="UP000306954">
    <property type="component" value="Unassembled WGS sequence"/>
</dbReference>
<protein>
    <submittedName>
        <fullName evidence="2">Uncharacterized protein</fullName>
    </submittedName>
</protein>
<feature type="region of interest" description="Disordered" evidence="1">
    <location>
        <begin position="256"/>
        <end position="311"/>
    </location>
</feature>
<feature type="compositionally biased region" description="Polar residues" evidence="1">
    <location>
        <begin position="641"/>
        <end position="663"/>
    </location>
</feature>
<organism evidence="2 3">
    <name type="scientific">Wallemia ichthyophaga</name>
    <dbReference type="NCBI Taxonomy" id="245174"/>
    <lineage>
        <taxon>Eukaryota</taxon>
        <taxon>Fungi</taxon>
        <taxon>Dikarya</taxon>
        <taxon>Basidiomycota</taxon>
        <taxon>Wallemiomycotina</taxon>
        <taxon>Wallemiomycetes</taxon>
        <taxon>Wallemiales</taxon>
        <taxon>Wallemiaceae</taxon>
        <taxon>Wallemia</taxon>
    </lineage>
</organism>
<proteinExistence type="predicted"/>
<feature type="compositionally biased region" description="Basic and acidic residues" evidence="1">
    <location>
        <begin position="127"/>
        <end position="136"/>
    </location>
</feature>
<feature type="compositionally biased region" description="Polar residues" evidence="1">
    <location>
        <begin position="206"/>
        <end position="236"/>
    </location>
</feature>
<feature type="region of interest" description="Disordered" evidence="1">
    <location>
        <begin position="532"/>
        <end position="564"/>
    </location>
</feature>
<accession>A0A4T0I4E1</accession>
<comment type="caution">
    <text evidence="2">The sequence shown here is derived from an EMBL/GenBank/DDBJ whole genome shotgun (WGS) entry which is preliminary data.</text>
</comment>
<feature type="compositionally biased region" description="Polar residues" evidence="1">
    <location>
        <begin position="693"/>
        <end position="718"/>
    </location>
</feature>
<feature type="compositionally biased region" description="Basic and acidic residues" evidence="1">
    <location>
        <begin position="295"/>
        <end position="311"/>
    </location>
</feature>
<feature type="compositionally biased region" description="Low complexity" evidence="1">
    <location>
        <begin position="261"/>
        <end position="281"/>
    </location>
</feature>
<gene>
    <name evidence="2" type="ORF">E3P90_00908</name>
</gene>
<name>A0A4T0I4E1_WALIC</name>
<dbReference type="EMBL" id="SPOF01000007">
    <property type="protein sequence ID" value="TIB15357.1"/>
    <property type="molecule type" value="Genomic_DNA"/>
</dbReference>
<feature type="compositionally biased region" description="Polar residues" evidence="1">
    <location>
        <begin position="731"/>
        <end position="753"/>
    </location>
</feature>
<evidence type="ECO:0000313" key="2">
    <source>
        <dbReference type="EMBL" id="TIB15357.1"/>
    </source>
</evidence>
<feature type="compositionally biased region" description="Basic and acidic residues" evidence="1">
    <location>
        <begin position="102"/>
        <end position="112"/>
    </location>
</feature>
<feature type="region of interest" description="Disordered" evidence="1">
    <location>
        <begin position="1"/>
        <end position="38"/>
    </location>
</feature>
<reference evidence="2 3" key="1">
    <citation type="submission" date="2019-03" db="EMBL/GenBank/DDBJ databases">
        <title>Sequencing 23 genomes of Wallemia ichthyophaga.</title>
        <authorList>
            <person name="Gostincar C."/>
        </authorList>
    </citation>
    <scope>NUCLEOTIDE SEQUENCE [LARGE SCALE GENOMIC DNA]</scope>
    <source>
        <strain evidence="2 3">EXF-8621</strain>
    </source>
</reference>
<dbReference type="OMA" id="WHIVVEE"/>
<sequence length="753" mass="85802">MDADDDEILIDSSAELEFGERISPSHRNPSTPTPPHKKLNITAELESTMILRDLEQLEAEDEDLDKTNSFDFYAELGEFDKHLSKLRQSKNYLKRRELQREADRFQSAEYESKQPSNRFTKSRKRKVSNDQGDRRYSYMRGPPTPRRLADKSWIDGLSGHDDQSAHDDKDENKKSDGKDLHGENDELDDLLQDYTFDNHLRHLPEQPTNNQHHSPPSPTENDSIINTNADMSSKSANEPFPQIKQESSLPDVIDKDYHQAPSSQQPQQNSSTFQFSPNSNQLHSTSGKSHNFNLDVDRGNNHDKSHDTSDNISHDISHINNQDTRANHSNLNATILPHVDNVLSPNNEAIVEIYSEDPAVAAHATKVLQLPNRNIETGEHPQLFYAKKMQKAENEIEMSMPHVFGGGDKQSMHDQTLEHEQSHAHSQAQLQLHTDNHSHSLSRQSTEIFSPQLSTLPPAPDFTKRLSSVWGRENWKALERTFNRCKKDAVNDVETVVSEFLDEWGVSRKRAIGDLNPDKIFNRVRALEIKQVDRQRRRMTRRSQSQSRGTSRATFSPSESLMNANYSMPPNYTPIYPKNILRSHSTLATHSALSNTPMTTLTEQRTPSSLQKIMHFGLNPLKGLFRENRLEAVEENDRTLSRSASGSFSDHSANSSISTNTGASIWREDKHKSRGIPPRRLHDNEAMTGVVRSRSTSLSSFQHNVRSMQGGENRQFDNTTHENKRRRQSPRRLSNTSQRSSSLRNDVTDTLLS</sequence>
<feature type="region of interest" description="Disordered" evidence="1">
    <location>
        <begin position="636"/>
        <end position="753"/>
    </location>
</feature>
<feature type="compositionally biased region" description="Polar residues" evidence="1">
    <location>
        <begin position="555"/>
        <end position="564"/>
    </location>
</feature>
<feature type="compositionally biased region" description="Basic and acidic residues" evidence="1">
    <location>
        <begin position="147"/>
        <end position="184"/>
    </location>
</feature>